<name>A0A6P5AFJ2_BRABE</name>
<feature type="region of interest" description="Disordered" evidence="10">
    <location>
        <begin position="74"/>
        <end position="94"/>
    </location>
</feature>
<keyword evidence="8 11" id="KW-0472">Membrane</keyword>
<comment type="subcellular location">
    <subcellularLocation>
        <location evidence="1">Golgi apparatus membrane</location>
        <topology evidence="1">Single-pass type II membrane protein</topology>
    </subcellularLocation>
</comment>
<feature type="compositionally biased region" description="Basic and acidic residues" evidence="10">
    <location>
        <begin position="474"/>
        <end position="491"/>
    </location>
</feature>
<feature type="region of interest" description="Disordered" evidence="10">
    <location>
        <begin position="452"/>
        <end position="491"/>
    </location>
</feature>
<keyword evidence="7" id="KW-0333">Golgi apparatus</keyword>
<reference evidence="13" key="1">
    <citation type="submission" date="2025-08" db="UniProtKB">
        <authorList>
            <consortium name="RefSeq"/>
        </authorList>
    </citation>
    <scope>IDENTIFICATION</scope>
    <source>
        <tissue evidence="13">Gonad</tissue>
    </source>
</reference>
<evidence type="ECO:0000256" key="5">
    <source>
        <dbReference type="ARBA" id="ARBA00022968"/>
    </source>
</evidence>
<keyword evidence="3" id="KW-0808">Transferase</keyword>
<dbReference type="Pfam" id="PF06990">
    <property type="entry name" value="Gal-3-0_sulfotr"/>
    <property type="match status" value="1"/>
</dbReference>
<evidence type="ECO:0000256" key="10">
    <source>
        <dbReference type="SAM" id="MobiDB-lite"/>
    </source>
</evidence>
<dbReference type="GO" id="GO:0009247">
    <property type="term" value="P:glycolipid biosynthetic process"/>
    <property type="evidence" value="ECO:0007669"/>
    <property type="project" value="InterPro"/>
</dbReference>
<dbReference type="AlphaFoldDB" id="A0A6P5AFJ2"/>
<keyword evidence="6 11" id="KW-1133">Transmembrane helix</keyword>
<dbReference type="OrthoDB" id="10043428at2759"/>
<evidence type="ECO:0000313" key="13">
    <source>
        <dbReference type="RefSeq" id="XP_019645109.1"/>
    </source>
</evidence>
<protein>
    <submittedName>
        <fullName evidence="13">Galactose-3-O-sulfotransferase 2-like</fullName>
    </submittedName>
</protein>
<evidence type="ECO:0000256" key="9">
    <source>
        <dbReference type="ARBA" id="ARBA00023180"/>
    </source>
</evidence>
<evidence type="ECO:0000256" key="3">
    <source>
        <dbReference type="ARBA" id="ARBA00022679"/>
    </source>
</evidence>
<evidence type="ECO:0000256" key="6">
    <source>
        <dbReference type="ARBA" id="ARBA00022989"/>
    </source>
</evidence>
<organism evidence="12 13">
    <name type="scientific">Branchiostoma belcheri</name>
    <name type="common">Amphioxus</name>
    <dbReference type="NCBI Taxonomy" id="7741"/>
    <lineage>
        <taxon>Eukaryota</taxon>
        <taxon>Metazoa</taxon>
        <taxon>Chordata</taxon>
        <taxon>Cephalochordata</taxon>
        <taxon>Leptocardii</taxon>
        <taxon>Amphioxiformes</taxon>
        <taxon>Branchiostomatidae</taxon>
        <taxon>Branchiostoma</taxon>
    </lineage>
</organism>
<accession>A0A6P5AFJ2</accession>
<keyword evidence="12" id="KW-1185">Reference proteome</keyword>
<keyword evidence="9" id="KW-0325">Glycoprotein</keyword>
<dbReference type="KEGG" id="bbel:109485880"/>
<dbReference type="InterPro" id="IPR009729">
    <property type="entry name" value="Gal-3-0_sulfotransfrase"/>
</dbReference>
<evidence type="ECO:0000256" key="1">
    <source>
        <dbReference type="ARBA" id="ARBA00004323"/>
    </source>
</evidence>
<evidence type="ECO:0000256" key="4">
    <source>
        <dbReference type="ARBA" id="ARBA00022692"/>
    </source>
</evidence>
<keyword evidence="4 11" id="KW-0812">Transmembrane</keyword>
<evidence type="ECO:0000256" key="8">
    <source>
        <dbReference type="ARBA" id="ARBA00023136"/>
    </source>
</evidence>
<dbReference type="GO" id="GO:0000139">
    <property type="term" value="C:Golgi membrane"/>
    <property type="evidence" value="ECO:0007669"/>
    <property type="project" value="UniProtKB-SubCell"/>
</dbReference>
<evidence type="ECO:0000256" key="2">
    <source>
        <dbReference type="ARBA" id="ARBA00008124"/>
    </source>
</evidence>
<dbReference type="GeneID" id="109485880"/>
<dbReference type="Gene3D" id="3.40.50.300">
    <property type="entry name" value="P-loop containing nucleotide triphosphate hydrolases"/>
    <property type="match status" value="1"/>
</dbReference>
<proteinExistence type="inferred from homology"/>
<dbReference type="RefSeq" id="XP_019645109.1">
    <property type="nucleotide sequence ID" value="XM_019789550.1"/>
</dbReference>
<dbReference type="PANTHER" id="PTHR14647:SF87">
    <property type="entry name" value="PUTATIVE-RELATED"/>
    <property type="match status" value="1"/>
</dbReference>
<dbReference type="Proteomes" id="UP000515135">
    <property type="component" value="Unplaced"/>
</dbReference>
<evidence type="ECO:0000256" key="11">
    <source>
        <dbReference type="SAM" id="Phobius"/>
    </source>
</evidence>
<dbReference type="InterPro" id="IPR027417">
    <property type="entry name" value="P-loop_NTPase"/>
</dbReference>
<keyword evidence="5" id="KW-0735">Signal-anchor</keyword>
<dbReference type="GO" id="GO:0001733">
    <property type="term" value="F:galactosylceramide sulfotransferase activity"/>
    <property type="evidence" value="ECO:0007669"/>
    <property type="project" value="InterPro"/>
</dbReference>
<dbReference type="PANTHER" id="PTHR14647">
    <property type="entry name" value="GALACTOSE-3-O-SULFOTRANSFERASE"/>
    <property type="match status" value="1"/>
</dbReference>
<evidence type="ECO:0000256" key="7">
    <source>
        <dbReference type="ARBA" id="ARBA00023034"/>
    </source>
</evidence>
<comment type="similarity">
    <text evidence="2">Belongs to the galactose-3-O-sulfotransferase family.</text>
</comment>
<feature type="transmembrane region" description="Helical" evidence="11">
    <location>
        <begin position="22"/>
        <end position="43"/>
    </location>
</feature>
<evidence type="ECO:0000313" key="12">
    <source>
        <dbReference type="Proteomes" id="UP000515135"/>
    </source>
</evidence>
<sequence length="491" mass="56910">MFPELGGHKEARSMTDNSRVDTLKLAVAVTFCLCLFFMLYVSYTPDVTSEFVLLNNRLQPVHVSKNNVLDVRDVIPPEDRGSQNTKAAPAAEPVTARQTCIPKRNLVFIKVQEAASNAVQRILLRYAYRHNLTVMLPRTGGSFHWLTFTDEFDGLPVKDGSYNVIAHHLRYGKEIKKKMPADTVYFTMLQHPVSHMKFSFHQWKLHKHYNISGKDPINVFFKDPYLYSVNDSATFKTHHPIKNRQAFDLGFGMSWQMGDDRTTAHLKEVKKTIRVVLLAERFDESLVLLRRLMCWDMQDILYQPDNNIIETNRFANITLHRKQQMTFQNWSSIDFALHTYSQKTFNETSQHMGPGFMKEVEYFRRLNSWVYFEACKGHLGRNFTHFGVEKSRWHDKFEADGSLCQAIERRRGVWDRKFALRQNAELRKSNGSQLQVPGEKYVSVPEQQHQEITNLSGSNKPIGLKSKTLTPSNVEEREGKNDGERWGDCHG</sequence>
<gene>
    <name evidence="13" type="primary">LOC109485880</name>
</gene>